<dbReference type="Pfam" id="PF13305">
    <property type="entry name" value="TetR_C_33"/>
    <property type="match status" value="1"/>
</dbReference>
<evidence type="ECO:0000256" key="1">
    <source>
        <dbReference type="ARBA" id="ARBA00023015"/>
    </source>
</evidence>
<dbReference type="RefSeq" id="WP_160771830.1">
    <property type="nucleotide sequence ID" value="NZ_WTYV01000003.1"/>
</dbReference>
<protein>
    <submittedName>
        <fullName evidence="6">TetR family transcriptional regulator</fullName>
    </submittedName>
</protein>
<accession>A0A844YXZ7</accession>
<keyword evidence="3" id="KW-0804">Transcription</keyword>
<evidence type="ECO:0000256" key="4">
    <source>
        <dbReference type="PROSITE-ProRule" id="PRU00335"/>
    </source>
</evidence>
<evidence type="ECO:0000256" key="3">
    <source>
        <dbReference type="ARBA" id="ARBA00023163"/>
    </source>
</evidence>
<dbReference type="SUPFAM" id="SSF48498">
    <property type="entry name" value="Tetracyclin repressor-like, C-terminal domain"/>
    <property type="match status" value="1"/>
</dbReference>
<evidence type="ECO:0000259" key="5">
    <source>
        <dbReference type="PROSITE" id="PS50977"/>
    </source>
</evidence>
<dbReference type="PANTHER" id="PTHR30055">
    <property type="entry name" value="HTH-TYPE TRANSCRIPTIONAL REGULATOR RUTR"/>
    <property type="match status" value="1"/>
</dbReference>
<gene>
    <name evidence="6" type="ORF">GRI99_09645</name>
</gene>
<dbReference type="GO" id="GO:0000976">
    <property type="term" value="F:transcription cis-regulatory region binding"/>
    <property type="evidence" value="ECO:0007669"/>
    <property type="project" value="TreeGrafter"/>
</dbReference>
<evidence type="ECO:0000313" key="6">
    <source>
        <dbReference type="EMBL" id="MXO71896.1"/>
    </source>
</evidence>
<keyword evidence="7" id="KW-1185">Reference proteome</keyword>
<organism evidence="6 7">
    <name type="scientific">Alteraurantiacibacter buctensis</name>
    <dbReference type="NCBI Taxonomy" id="1503981"/>
    <lineage>
        <taxon>Bacteria</taxon>
        <taxon>Pseudomonadati</taxon>
        <taxon>Pseudomonadota</taxon>
        <taxon>Alphaproteobacteria</taxon>
        <taxon>Sphingomonadales</taxon>
        <taxon>Erythrobacteraceae</taxon>
        <taxon>Alteraurantiacibacter</taxon>
    </lineage>
</organism>
<dbReference type="InterPro" id="IPR025996">
    <property type="entry name" value="MT1864/Rv1816-like_C"/>
</dbReference>
<dbReference type="Pfam" id="PF00440">
    <property type="entry name" value="TetR_N"/>
    <property type="match status" value="1"/>
</dbReference>
<dbReference type="PROSITE" id="PS50977">
    <property type="entry name" value="HTH_TETR_2"/>
    <property type="match status" value="1"/>
</dbReference>
<dbReference type="SUPFAM" id="SSF46689">
    <property type="entry name" value="Homeodomain-like"/>
    <property type="match status" value="1"/>
</dbReference>
<keyword evidence="1" id="KW-0805">Transcription regulation</keyword>
<reference evidence="6 7" key="1">
    <citation type="submission" date="2019-12" db="EMBL/GenBank/DDBJ databases">
        <title>Genomic-based taxomic classification of the family Erythrobacteraceae.</title>
        <authorList>
            <person name="Xu L."/>
        </authorList>
    </citation>
    <scope>NUCLEOTIDE SEQUENCE [LARGE SCALE GENOMIC DNA]</scope>
    <source>
        <strain evidence="6 7">M0322</strain>
    </source>
</reference>
<dbReference type="InterPro" id="IPR050109">
    <property type="entry name" value="HTH-type_TetR-like_transc_reg"/>
</dbReference>
<dbReference type="InterPro" id="IPR036271">
    <property type="entry name" value="Tet_transcr_reg_TetR-rel_C_sf"/>
</dbReference>
<dbReference type="Gene3D" id="1.10.357.10">
    <property type="entry name" value="Tetracycline Repressor, domain 2"/>
    <property type="match status" value="1"/>
</dbReference>
<keyword evidence="2 4" id="KW-0238">DNA-binding</keyword>
<evidence type="ECO:0000256" key="2">
    <source>
        <dbReference type="ARBA" id="ARBA00023125"/>
    </source>
</evidence>
<dbReference type="PRINTS" id="PR00455">
    <property type="entry name" value="HTHTETR"/>
</dbReference>
<dbReference type="GO" id="GO:0003700">
    <property type="term" value="F:DNA-binding transcription factor activity"/>
    <property type="evidence" value="ECO:0007669"/>
    <property type="project" value="TreeGrafter"/>
</dbReference>
<evidence type="ECO:0000313" key="7">
    <source>
        <dbReference type="Proteomes" id="UP000466966"/>
    </source>
</evidence>
<dbReference type="InterPro" id="IPR009057">
    <property type="entry name" value="Homeodomain-like_sf"/>
</dbReference>
<comment type="caution">
    <text evidence="6">The sequence shown here is derived from an EMBL/GenBank/DDBJ whole genome shotgun (WGS) entry which is preliminary data.</text>
</comment>
<name>A0A844YXZ7_9SPHN</name>
<feature type="DNA-binding region" description="H-T-H motif" evidence="4">
    <location>
        <begin position="33"/>
        <end position="52"/>
    </location>
</feature>
<dbReference type="InterPro" id="IPR001647">
    <property type="entry name" value="HTH_TetR"/>
</dbReference>
<dbReference type="OrthoDB" id="7056813at2"/>
<dbReference type="EMBL" id="WTYV01000003">
    <property type="protein sequence ID" value="MXO71896.1"/>
    <property type="molecule type" value="Genomic_DNA"/>
</dbReference>
<proteinExistence type="predicted"/>
<dbReference type="AlphaFoldDB" id="A0A844YXZ7"/>
<dbReference type="PANTHER" id="PTHR30055:SF220">
    <property type="entry name" value="TETR-FAMILY REGULATORY PROTEIN"/>
    <property type="match status" value="1"/>
</dbReference>
<sequence>MASKKPYHKEDLRGDLLAAARGWVAAHGHLGLSMRTLAQQVGVSPGAPYHHFPDRRALLLAVASEGFAEMLSLSRVAVAATGDPVARLRELGRVFVAFAAANPHLVDLMYESELTTPAIDPLLLDYQLGAHEMLSGAVVAACPDIDGAEAGLRSIAYWSAIYGFASMVRKGVIRSSRVLPSAEKLGDAVVERALRSAIGA</sequence>
<dbReference type="Proteomes" id="UP000466966">
    <property type="component" value="Unassembled WGS sequence"/>
</dbReference>
<feature type="domain" description="HTH tetR-type" evidence="5">
    <location>
        <begin position="10"/>
        <end position="70"/>
    </location>
</feature>